<keyword evidence="6" id="KW-0812">Transmembrane</keyword>
<organism evidence="8 9">
    <name type="scientific">Marilutibacter spongiae</name>
    <dbReference type="NCBI Taxonomy" id="2025720"/>
    <lineage>
        <taxon>Bacteria</taxon>
        <taxon>Pseudomonadati</taxon>
        <taxon>Pseudomonadota</taxon>
        <taxon>Gammaproteobacteria</taxon>
        <taxon>Lysobacterales</taxon>
        <taxon>Lysobacteraceae</taxon>
        <taxon>Marilutibacter</taxon>
    </lineage>
</organism>
<evidence type="ECO:0000256" key="1">
    <source>
        <dbReference type="ARBA" id="ARBA00005189"/>
    </source>
</evidence>
<dbReference type="CDD" id="cd07989">
    <property type="entry name" value="LPLAT_AGPAT-like"/>
    <property type="match status" value="1"/>
</dbReference>
<evidence type="ECO:0000256" key="4">
    <source>
        <dbReference type="ARBA" id="ARBA00023098"/>
    </source>
</evidence>
<evidence type="ECO:0000256" key="6">
    <source>
        <dbReference type="SAM" id="Phobius"/>
    </source>
</evidence>
<feature type="transmembrane region" description="Helical" evidence="6">
    <location>
        <begin position="50"/>
        <end position="73"/>
    </location>
</feature>
<proteinExistence type="predicted"/>
<keyword evidence="2" id="KW-0444">Lipid biosynthesis</keyword>
<keyword evidence="9" id="KW-1185">Reference proteome</keyword>
<evidence type="ECO:0000313" key="9">
    <source>
        <dbReference type="Proteomes" id="UP000523196"/>
    </source>
</evidence>
<keyword evidence="6" id="KW-0472">Membrane</keyword>
<accession>A0A7W3Y7G3</accession>
<dbReference type="InterPro" id="IPR002123">
    <property type="entry name" value="Plipid/glycerol_acylTrfase"/>
</dbReference>
<gene>
    <name evidence="8" type="ORF">H4F98_15810</name>
</gene>
<protein>
    <submittedName>
        <fullName evidence="8">1-acyl-sn-glycerol-3-phosphate acyltransferase</fullName>
    </submittedName>
</protein>
<comment type="caution">
    <text evidence="8">The sequence shown here is derived from an EMBL/GenBank/DDBJ whole genome shotgun (WGS) entry which is preliminary data.</text>
</comment>
<dbReference type="AlphaFoldDB" id="A0A7W3Y7G3"/>
<dbReference type="SUPFAM" id="SSF69593">
    <property type="entry name" value="Glycerol-3-phosphate (1)-acyltransferase"/>
    <property type="match status" value="1"/>
</dbReference>
<evidence type="ECO:0000313" key="8">
    <source>
        <dbReference type="EMBL" id="MBB1062040.1"/>
    </source>
</evidence>
<reference evidence="8 9" key="1">
    <citation type="submission" date="2020-08" db="EMBL/GenBank/DDBJ databases">
        <authorList>
            <person name="Xu S."/>
            <person name="Li A."/>
        </authorList>
    </citation>
    <scope>NUCLEOTIDE SEQUENCE [LARGE SCALE GENOMIC DNA]</scope>
    <source>
        <strain evidence="8 9">119BY6-57</strain>
    </source>
</reference>
<name>A0A7W3Y7G3_9GAMM</name>
<dbReference type="GO" id="GO:0006654">
    <property type="term" value="P:phosphatidic acid biosynthetic process"/>
    <property type="evidence" value="ECO:0007669"/>
    <property type="project" value="TreeGrafter"/>
</dbReference>
<evidence type="ECO:0000256" key="2">
    <source>
        <dbReference type="ARBA" id="ARBA00022516"/>
    </source>
</evidence>
<keyword evidence="4" id="KW-0443">Lipid metabolism</keyword>
<evidence type="ECO:0000259" key="7">
    <source>
        <dbReference type="SMART" id="SM00563"/>
    </source>
</evidence>
<feature type="domain" description="Phospholipid/glycerol acyltransferase" evidence="7">
    <location>
        <begin position="117"/>
        <end position="229"/>
    </location>
</feature>
<dbReference type="PANTHER" id="PTHR10434:SF64">
    <property type="entry name" value="1-ACYL-SN-GLYCEROL-3-PHOSPHATE ACYLTRANSFERASE-RELATED"/>
    <property type="match status" value="1"/>
</dbReference>
<keyword evidence="3 8" id="KW-0808">Transferase</keyword>
<keyword evidence="6" id="KW-1133">Transmembrane helix</keyword>
<comment type="pathway">
    <text evidence="1">Lipid metabolism.</text>
</comment>
<dbReference type="Proteomes" id="UP000523196">
    <property type="component" value="Unassembled WGS sequence"/>
</dbReference>
<sequence length="294" mass="32336">MPALPVPSGPSARDPCRDRAALRYDSNMTAPPPPIGAGARSAWPVRALRYGYRIPLLLAHLLVGLPLVLLLTLRPARRLRVHGERFDYRVIRAWQGGLMRIFGFRVRQTGTPLPGAALFVANHVSWIDISTLHSQRMMGFVAKREIAHWPLVGWLAIRGESIFHARGSSESMGGVLHEMLARLRGGHSVGVFPEGRTRDGREVGPFHARIFLAAVEAGVPVQPVALRYGTRGAAQADVAFGPDENFMQNFLRLLGDPPRVAEVHFLEAIPPATESARRRIAELARQRIVDAMAG</sequence>
<evidence type="ECO:0000256" key="5">
    <source>
        <dbReference type="ARBA" id="ARBA00023315"/>
    </source>
</evidence>
<evidence type="ECO:0000256" key="3">
    <source>
        <dbReference type="ARBA" id="ARBA00022679"/>
    </source>
</evidence>
<dbReference type="SMART" id="SM00563">
    <property type="entry name" value="PlsC"/>
    <property type="match status" value="1"/>
</dbReference>
<dbReference type="PANTHER" id="PTHR10434">
    <property type="entry name" value="1-ACYL-SN-GLYCEROL-3-PHOSPHATE ACYLTRANSFERASE"/>
    <property type="match status" value="1"/>
</dbReference>
<dbReference type="Pfam" id="PF01553">
    <property type="entry name" value="Acyltransferase"/>
    <property type="match status" value="1"/>
</dbReference>
<dbReference type="GO" id="GO:0003841">
    <property type="term" value="F:1-acylglycerol-3-phosphate O-acyltransferase activity"/>
    <property type="evidence" value="ECO:0007669"/>
    <property type="project" value="TreeGrafter"/>
</dbReference>
<keyword evidence="5 8" id="KW-0012">Acyltransferase</keyword>
<dbReference type="EMBL" id="JACHTF010000022">
    <property type="protein sequence ID" value="MBB1062040.1"/>
    <property type="molecule type" value="Genomic_DNA"/>
</dbReference>